<sequence>MIKSCESIKTLDEFEELMESRANALRMGLEETARMVCWDERNLVCPEFFVALLEQDIVR</sequence>
<accession>A0A0F9JK04</accession>
<dbReference type="AlphaFoldDB" id="A0A0F9JK04"/>
<comment type="caution">
    <text evidence="1">The sequence shown here is derived from an EMBL/GenBank/DDBJ whole genome shotgun (WGS) entry which is preliminary data.</text>
</comment>
<protein>
    <submittedName>
        <fullName evidence="1">Uncharacterized protein</fullName>
    </submittedName>
</protein>
<reference evidence="1" key="1">
    <citation type="journal article" date="2015" name="Nature">
        <title>Complex archaea that bridge the gap between prokaryotes and eukaryotes.</title>
        <authorList>
            <person name="Spang A."/>
            <person name="Saw J.H."/>
            <person name="Jorgensen S.L."/>
            <person name="Zaremba-Niedzwiedzka K."/>
            <person name="Martijn J."/>
            <person name="Lind A.E."/>
            <person name="van Eijk R."/>
            <person name="Schleper C."/>
            <person name="Guy L."/>
            <person name="Ettema T.J."/>
        </authorList>
    </citation>
    <scope>NUCLEOTIDE SEQUENCE</scope>
</reference>
<dbReference type="EMBL" id="LAZR01009906">
    <property type="protein sequence ID" value="KKM69943.1"/>
    <property type="molecule type" value="Genomic_DNA"/>
</dbReference>
<name>A0A0F9JK04_9ZZZZ</name>
<proteinExistence type="predicted"/>
<organism evidence="1">
    <name type="scientific">marine sediment metagenome</name>
    <dbReference type="NCBI Taxonomy" id="412755"/>
    <lineage>
        <taxon>unclassified sequences</taxon>
        <taxon>metagenomes</taxon>
        <taxon>ecological metagenomes</taxon>
    </lineage>
</organism>
<evidence type="ECO:0000313" key="1">
    <source>
        <dbReference type="EMBL" id="KKM69943.1"/>
    </source>
</evidence>
<gene>
    <name evidence="1" type="ORF">LCGC14_1445690</name>
</gene>